<keyword evidence="7" id="KW-0378">Hydrolase</keyword>
<dbReference type="GO" id="GO:0006302">
    <property type="term" value="P:double-strand break repair"/>
    <property type="evidence" value="ECO:0007669"/>
    <property type="project" value="InterPro"/>
</dbReference>
<keyword evidence="7" id="KW-0269">Exonuclease</keyword>
<dbReference type="PANTHER" id="PTHR32114">
    <property type="entry name" value="ABC TRANSPORTER ABCH.3"/>
    <property type="match status" value="1"/>
</dbReference>
<proteinExistence type="inferred from homology"/>
<dbReference type="Pfam" id="PF13476">
    <property type="entry name" value="AAA_23"/>
    <property type="match status" value="1"/>
</dbReference>
<dbReference type="GO" id="GO:0004527">
    <property type="term" value="F:exonuclease activity"/>
    <property type="evidence" value="ECO:0007669"/>
    <property type="project" value="UniProtKB-KW"/>
</dbReference>
<dbReference type="STRING" id="1619234.SAMN05421730_1001517"/>
<comment type="subunit">
    <text evidence="2">Heterodimer of SbcC and SbcD.</text>
</comment>
<evidence type="ECO:0000256" key="4">
    <source>
        <dbReference type="SAM" id="Coils"/>
    </source>
</evidence>
<dbReference type="RefSeq" id="WP_091229587.1">
    <property type="nucleotide sequence ID" value="NZ_FMKA01000001.1"/>
</dbReference>
<accession>A0A1D3TPJ8</accession>
<keyword evidence="4" id="KW-0175">Coiled coil</keyword>
<comment type="similarity">
    <text evidence="1">Belongs to the SMC family. SbcC subfamily.</text>
</comment>
<dbReference type="SUPFAM" id="SSF90257">
    <property type="entry name" value="Myosin rod fragments"/>
    <property type="match status" value="1"/>
</dbReference>
<dbReference type="Pfam" id="PF13558">
    <property type="entry name" value="SbcC_Walker_B"/>
    <property type="match status" value="1"/>
</dbReference>
<dbReference type="InterPro" id="IPR027417">
    <property type="entry name" value="P-loop_NTPase"/>
</dbReference>
<evidence type="ECO:0000256" key="3">
    <source>
        <dbReference type="ARBA" id="ARBA00013368"/>
    </source>
</evidence>
<protein>
    <recommendedName>
        <fullName evidence="3">Nuclease SbcCD subunit C</fullName>
    </recommendedName>
</protein>
<dbReference type="PANTHER" id="PTHR32114:SF2">
    <property type="entry name" value="ABC TRANSPORTER ABCH.3"/>
    <property type="match status" value="1"/>
</dbReference>
<feature type="coiled-coil region" evidence="4">
    <location>
        <begin position="494"/>
        <end position="521"/>
    </location>
</feature>
<dbReference type="Gene3D" id="3.40.50.300">
    <property type="entry name" value="P-loop containing nucleotide triphosphate hydrolases"/>
    <property type="match status" value="2"/>
</dbReference>
<keyword evidence="7" id="KW-0540">Nuclease</keyword>
<evidence type="ECO:0000313" key="8">
    <source>
        <dbReference type="Proteomes" id="UP000199315"/>
    </source>
</evidence>
<evidence type="ECO:0000259" key="6">
    <source>
        <dbReference type="Pfam" id="PF13476"/>
    </source>
</evidence>
<feature type="compositionally biased region" description="Basic and acidic residues" evidence="5">
    <location>
        <begin position="348"/>
        <end position="357"/>
    </location>
</feature>
<feature type="domain" description="Rad50/SbcC-type AAA" evidence="6">
    <location>
        <begin position="5"/>
        <end position="208"/>
    </location>
</feature>
<dbReference type="EMBL" id="FMKA01000001">
    <property type="protein sequence ID" value="SCP95375.1"/>
    <property type="molecule type" value="Genomic_DNA"/>
</dbReference>
<keyword evidence="8" id="KW-1185">Reference proteome</keyword>
<dbReference type="OrthoDB" id="9795626at2"/>
<feature type="coiled-coil region" evidence="4">
    <location>
        <begin position="246"/>
        <end position="307"/>
    </location>
</feature>
<sequence length="921" mass="102111">MRPIKLTVSAFGPYAGKTEFELNKLGDKGLYLITGDTGAGKTTVFDAITYALYGEPSGSVRDTAMFRSKYADAETPTYVELDFEYAGKQYYVKRNPNYERPAKRGDGFTLQKADAELHLPDGRVVTKINEVNSAMKEILGIDRSQFTQIAMIAQGEFQKLILASTEDRQKIFREIFGTRYYQVLQDKLKNESAELGRTCDALRKSVEQYIAGATCKADDVAEIELTKAKSGALPVADTIELIHKIMLQDEDEKNLLSEEAAKLDEKLSEIAKALGKAAETEKAKKALEETQKELKEKTLLQKQISEKFEEEKARIPEKEALSEKITIRRNELPKYDELASEQAKMRNKQSDKQKSESRLADVRGLIKKLDSEIKTEKDEFVALKNIAVVCNEIEQKSDKLAKEKKSVDELLEEFRELKKLEKQLVSAQEDYGKASKEAELLKADYNQKYKAYLDEQAGVLAKTLENGKKCPVCGSMEHPEPAKLTDTAPSKEQLETAKIKSEAAEKKAAEQSEKAAKYNTQAGSKRDVIQKSVVSILGACAFEEIENNLNIKSTDLCAKEAQVANELKEAGIKRVRHAALEKSIPLLEEQLKTKTTEESETIASLASLAAEIAAISENIGKLQTGLAFADKAEAEKALSLLDTQLSRMKKAYEDAEQQNLTCISAVKELEGKVTALEKQLNDAESVDITALNEKSNELKEKKADIANSLSAITARLDRNDNALEGIKKQSEELSQTETKHAWVKALSNTANGNITGKERIMLETYIQMTYFDRIVARANTRFMVMSGGQYELKRRAEAENNRSQSGLELNVIDHYNGTERSVKTLSGGESFKASLSLALGLSDEIQASAGGVKLDTMFVDEGFGALDEESLKQAINTLAGLSEGNRLIGIISHVAELKEKIDKQIVVKKDKTGQSFIEIIA</sequence>
<reference evidence="7 8" key="1">
    <citation type="submission" date="2016-09" db="EMBL/GenBank/DDBJ databases">
        <authorList>
            <person name="Capua I."/>
            <person name="De Benedictis P."/>
            <person name="Joannis T."/>
            <person name="Lombin L.H."/>
            <person name="Cattoli G."/>
        </authorList>
    </citation>
    <scope>NUCLEOTIDE SEQUENCE [LARGE SCALE GENOMIC DNA]</scope>
    <source>
        <strain evidence="7 8">GluBS11</strain>
    </source>
</reference>
<gene>
    <name evidence="7" type="ORF">SAMN05421730_1001517</name>
</gene>
<dbReference type="Proteomes" id="UP000199315">
    <property type="component" value="Unassembled WGS sequence"/>
</dbReference>
<evidence type="ECO:0000313" key="7">
    <source>
        <dbReference type="EMBL" id="SCP95375.1"/>
    </source>
</evidence>
<evidence type="ECO:0000256" key="2">
    <source>
        <dbReference type="ARBA" id="ARBA00011322"/>
    </source>
</evidence>
<dbReference type="Gene3D" id="1.20.5.340">
    <property type="match status" value="1"/>
</dbReference>
<evidence type="ECO:0000256" key="5">
    <source>
        <dbReference type="SAM" id="MobiDB-lite"/>
    </source>
</evidence>
<dbReference type="SUPFAM" id="SSF52540">
    <property type="entry name" value="P-loop containing nucleoside triphosphate hydrolases"/>
    <property type="match status" value="1"/>
</dbReference>
<name>A0A1D3TPJ8_9FIRM</name>
<feature type="coiled-coil region" evidence="4">
    <location>
        <begin position="631"/>
        <end position="739"/>
    </location>
</feature>
<feature type="region of interest" description="Disordered" evidence="5">
    <location>
        <begin position="338"/>
        <end position="357"/>
    </location>
</feature>
<dbReference type="GO" id="GO:0016887">
    <property type="term" value="F:ATP hydrolysis activity"/>
    <property type="evidence" value="ECO:0007669"/>
    <property type="project" value="InterPro"/>
</dbReference>
<dbReference type="InterPro" id="IPR038729">
    <property type="entry name" value="Rad50/SbcC_AAA"/>
</dbReference>
<organism evidence="7 8">
    <name type="scientific">Anaerobium acetethylicum</name>
    <dbReference type="NCBI Taxonomy" id="1619234"/>
    <lineage>
        <taxon>Bacteria</taxon>
        <taxon>Bacillati</taxon>
        <taxon>Bacillota</taxon>
        <taxon>Clostridia</taxon>
        <taxon>Lachnospirales</taxon>
        <taxon>Lachnospiraceae</taxon>
        <taxon>Anaerobium</taxon>
    </lineage>
</organism>
<evidence type="ECO:0000256" key="1">
    <source>
        <dbReference type="ARBA" id="ARBA00006930"/>
    </source>
</evidence>
<dbReference type="AlphaFoldDB" id="A0A1D3TPJ8"/>